<dbReference type="Proteomes" id="UP000192923">
    <property type="component" value="Unassembled WGS sequence"/>
</dbReference>
<reference evidence="2 3" key="1">
    <citation type="submission" date="2016-12" db="EMBL/GenBank/DDBJ databases">
        <authorList>
            <person name="Song W.-J."/>
            <person name="Kurnit D.M."/>
        </authorList>
    </citation>
    <scope>NUCLEOTIDE SEQUENCE [LARGE SCALE GENOMIC DNA]</scope>
    <source>
        <strain evidence="2 3">175</strain>
    </source>
</reference>
<organism evidence="2 3">
    <name type="scientific">Methylomagnum ishizawai</name>
    <dbReference type="NCBI Taxonomy" id="1760988"/>
    <lineage>
        <taxon>Bacteria</taxon>
        <taxon>Pseudomonadati</taxon>
        <taxon>Pseudomonadota</taxon>
        <taxon>Gammaproteobacteria</taxon>
        <taxon>Methylococcales</taxon>
        <taxon>Methylococcaceae</taxon>
        <taxon>Methylomagnum</taxon>
    </lineage>
</organism>
<dbReference type="Pfam" id="PF22187">
    <property type="entry name" value="DUF6946"/>
    <property type="match status" value="1"/>
</dbReference>
<evidence type="ECO:0000313" key="2">
    <source>
        <dbReference type="EMBL" id="SMF96655.1"/>
    </source>
</evidence>
<dbReference type="RefSeq" id="WP_085215518.1">
    <property type="nucleotide sequence ID" value="NZ_FXAM01000001.1"/>
</dbReference>
<name>A0A1Y6DAF6_9GAMM</name>
<dbReference type="EMBL" id="FXAM01000001">
    <property type="protein sequence ID" value="SMF96655.1"/>
    <property type="molecule type" value="Genomic_DNA"/>
</dbReference>
<dbReference type="AlphaFoldDB" id="A0A1Y6DAF6"/>
<gene>
    <name evidence="2" type="ORF">SAMN02949497_4061</name>
</gene>
<dbReference type="OrthoDB" id="2677597at2"/>
<sequence length="242" mass="26863">MDIVDNQGKRIDSLAAWAKLYQSPRSAQQWKEHRSAYSMAEFILHRDGASTLRARIADALGEAVEFDKAIPEREIRFDAFGRGRMHDLGIYGRTGSGKSLFVGVEAKVDEPFGALVREAYLTAKARQIAGESTNAPERIEQLLKLHFPAPDPSVFEVRYQLLYATAGTLAAGTDISVLYIVVFKTPLYSEIISAENYRDYVDFMAKAGASPLKLSSKEAQGHKLLLGGKELVCLHEHFDLRG</sequence>
<feature type="domain" description="DUF6946" evidence="1">
    <location>
        <begin position="13"/>
        <end position="206"/>
    </location>
</feature>
<dbReference type="STRING" id="1760988.SAMN02949497_4061"/>
<accession>A0A1Y6DAF6</accession>
<protein>
    <recommendedName>
        <fullName evidence="1">DUF6946 domain-containing protein</fullName>
    </recommendedName>
</protein>
<keyword evidence="3" id="KW-1185">Reference proteome</keyword>
<dbReference type="InterPro" id="IPR054024">
    <property type="entry name" value="DUF6946"/>
</dbReference>
<evidence type="ECO:0000313" key="3">
    <source>
        <dbReference type="Proteomes" id="UP000192923"/>
    </source>
</evidence>
<proteinExistence type="predicted"/>
<evidence type="ECO:0000259" key="1">
    <source>
        <dbReference type="Pfam" id="PF22187"/>
    </source>
</evidence>